<dbReference type="Proteomes" id="UP001183643">
    <property type="component" value="Unassembled WGS sequence"/>
</dbReference>
<gene>
    <name evidence="1" type="ORF">J2S41_005688</name>
</gene>
<name>A0AAE4CES2_9ACTN</name>
<comment type="caution">
    <text evidence="1">The sequence shown here is derived from an EMBL/GenBank/DDBJ whole genome shotgun (WGS) entry which is preliminary data.</text>
</comment>
<dbReference type="EMBL" id="JAVDYB010000001">
    <property type="protein sequence ID" value="MDR7278910.1"/>
    <property type="molecule type" value="Genomic_DNA"/>
</dbReference>
<protein>
    <submittedName>
        <fullName evidence="1">Uncharacterized protein</fullName>
    </submittedName>
</protein>
<dbReference type="RefSeq" id="WP_310372111.1">
    <property type="nucleotide sequence ID" value="NZ_JAVDYB010000001.1"/>
</dbReference>
<accession>A0AAE4CES2</accession>
<dbReference type="AlphaFoldDB" id="A0AAE4CES2"/>
<evidence type="ECO:0000313" key="2">
    <source>
        <dbReference type="Proteomes" id="UP001183643"/>
    </source>
</evidence>
<keyword evidence="2" id="KW-1185">Reference proteome</keyword>
<organism evidence="1 2">
    <name type="scientific">Catenuloplanes atrovinosus</name>
    <dbReference type="NCBI Taxonomy" id="137266"/>
    <lineage>
        <taxon>Bacteria</taxon>
        <taxon>Bacillati</taxon>
        <taxon>Actinomycetota</taxon>
        <taxon>Actinomycetes</taxon>
        <taxon>Micromonosporales</taxon>
        <taxon>Micromonosporaceae</taxon>
        <taxon>Catenuloplanes</taxon>
    </lineage>
</organism>
<reference evidence="1" key="1">
    <citation type="submission" date="2023-07" db="EMBL/GenBank/DDBJ databases">
        <title>Sequencing the genomes of 1000 actinobacteria strains.</title>
        <authorList>
            <person name="Klenk H.-P."/>
        </authorList>
    </citation>
    <scope>NUCLEOTIDE SEQUENCE</scope>
    <source>
        <strain evidence="1">DSM 44707</strain>
    </source>
</reference>
<proteinExistence type="predicted"/>
<sequence>MSLAYIRRRYAVPARRGARVLVDGQPGRITRSEGARLYVRLDGRKTSVVTHPTWRVEYLGQSPAARRADQLAHREIETVTVAGGAL</sequence>
<evidence type="ECO:0000313" key="1">
    <source>
        <dbReference type="EMBL" id="MDR7278910.1"/>
    </source>
</evidence>